<dbReference type="PANTHER" id="PTHR47823:SF9">
    <property type="entry name" value="CHROMOSOME UNDETERMINED SCAFFOLD_10, WHOLE GENOME SHOTGUN SEQUENCE"/>
    <property type="match status" value="1"/>
</dbReference>
<dbReference type="InterPro" id="IPR018490">
    <property type="entry name" value="cNMP-bd_dom_sf"/>
</dbReference>
<dbReference type="SUPFAM" id="SSF51206">
    <property type="entry name" value="cAMP-binding domain-like"/>
    <property type="match status" value="2"/>
</dbReference>
<evidence type="ECO:0000313" key="3">
    <source>
        <dbReference type="Proteomes" id="UP000064967"/>
    </source>
</evidence>
<dbReference type="InterPro" id="IPR000595">
    <property type="entry name" value="cNMP-bd_dom"/>
</dbReference>
<accession>A0A0K1PRT5</accession>
<organism evidence="2 3">
    <name type="scientific">Labilithrix luteola</name>
    <dbReference type="NCBI Taxonomy" id="1391654"/>
    <lineage>
        <taxon>Bacteria</taxon>
        <taxon>Pseudomonadati</taxon>
        <taxon>Myxococcota</taxon>
        <taxon>Polyangia</taxon>
        <taxon>Polyangiales</taxon>
        <taxon>Labilitrichaceae</taxon>
        <taxon>Labilithrix</taxon>
    </lineage>
</organism>
<gene>
    <name evidence="2" type="ORF">AKJ09_02886</name>
</gene>
<evidence type="ECO:0000313" key="2">
    <source>
        <dbReference type="EMBL" id="AKU96222.1"/>
    </source>
</evidence>
<sequence length="308" mass="34039">MPDREPTPQVVRELFLSSLLFQSPKTLGPVMQRIATKMEDVYVAEGESIYRIGEKPERHYFVVSGEVALTAPGTPTWTFRERSLIGTIDVGLNRPRARNAVAVKRTHLLAMPAEEWLSLLEDIFEFAERAIRLTAAGVDTLRTRKPPLGGFDPPTGEIVPLGERLDLVGRILLLRKVDLCRRAGSQALATIAELADERRLDAGEPFPLSDDRGGRVFVVVSGEIEVTRAEPELTGTFRTGQVVRGVEALGSQGDYEAKALVPSAVLSISIEDYFDVMEDQFDLARAAIAATAEERERLLNRQVSQDEV</sequence>
<protein>
    <recommendedName>
        <fullName evidence="1">Cyclic nucleotide-binding domain-containing protein</fullName>
    </recommendedName>
</protein>
<dbReference type="Proteomes" id="UP000064967">
    <property type="component" value="Chromosome"/>
</dbReference>
<dbReference type="KEGG" id="llu:AKJ09_02886"/>
<keyword evidence="3" id="KW-1185">Reference proteome</keyword>
<proteinExistence type="predicted"/>
<dbReference type="STRING" id="1391654.AKJ09_02886"/>
<reference evidence="2 3" key="1">
    <citation type="submission" date="2015-08" db="EMBL/GenBank/DDBJ databases">
        <authorList>
            <person name="Babu N.S."/>
            <person name="Beckwith C.J."/>
            <person name="Beseler K.G."/>
            <person name="Brison A."/>
            <person name="Carone J.V."/>
            <person name="Caskin T.P."/>
            <person name="Diamond M."/>
            <person name="Durham M.E."/>
            <person name="Foxe J.M."/>
            <person name="Go M."/>
            <person name="Henderson B.A."/>
            <person name="Jones I.B."/>
            <person name="McGettigan J.A."/>
            <person name="Micheletti S.J."/>
            <person name="Nasrallah M.E."/>
            <person name="Ortiz D."/>
            <person name="Piller C.R."/>
            <person name="Privatt S.R."/>
            <person name="Schneider S.L."/>
            <person name="Sharp S."/>
            <person name="Smith T.C."/>
            <person name="Stanton J.D."/>
            <person name="Ullery H.E."/>
            <person name="Wilson R.J."/>
            <person name="Serrano M.G."/>
            <person name="Buck G."/>
            <person name="Lee V."/>
            <person name="Wang Y."/>
            <person name="Carvalho R."/>
            <person name="Voegtly L."/>
            <person name="Shi R."/>
            <person name="Duckworth R."/>
            <person name="Johnson A."/>
            <person name="Loviza R."/>
            <person name="Walstead R."/>
            <person name="Shah Z."/>
            <person name="Kiflezghi M."/>
            <person name="Wade K."/>
            <person name="Ball S.L."/>
            <person name="Bradley K.W."/>
            <person name="Asai D.J."/>
            <person name="Bowman C.A."/>
            <person name="Russell D.A."/>
            <person name="Pope W.H."/>
            <person name="Jacobs-Sera D."/>
            <person name="Hendrix R.W."/>
            <person name="Hatfull G.F."/>
        </authorList>
    </citation>
    <scope>NUCLEOTIDE SEQUENCE [LARGE SCALE GENOMIC DNA]</scope>
    <source>
        <strain evidence="2 3">DSM 27648</strain>
    </source>
</reference>
<name>A0A0K1PRT5_9BACT</name>
<dbReference type="InterPro" id="IPR014710">
    <property type="entry name" value="RmlC-like_jellyroll"/>
</dbReference>
<dbReference type="PROSITE" id="PS50042">
    <property type="entry name" value="CNMP_BINDING_3"/>
    <property type="match status" value="2"/>
</dbReference>
<dbReference type="PANTHER" id="PTHR47823">
    <property type="entry name" value="ION_TRANS DOMAIN-CONTAINING PROTEIN"/>
    <property type="match status" value="1"/>
</dbReference>
<dbReference type="RefSeq" id="WP_146647541.1">
    <property type="nucleotide sequence ID" value="NZ_CP012333.1"/>
</dbReference>
<dbReference type="CDD" id="cd00038">
    <property type="entry name" value="CAP_ED"/>
    <property type="match status" value="2"/>
</dbReference>
<dbReference type="AlphaFoldDB" id="A0A0K1PRT5"/>
<feature type="domain" description="Cyclic nucleotide-binding" evidence="1">
    <location>
        <begin position="31"/>
        <end position="120"/>
    </location>
</feature>
<dbReference type="Pfam" id="PF00027">
    <property type="entry name" value="cNMP_binding"/>
    <property type="match status" value="1"/>
</dbReference>
<dbReference type="Gene3D" id="2.60.120.10">
    <property type="entry name" value="Jelly Rolls"/>
    <property type="match status" value="2"/>
</dbReference>
<dbReference type="SMART" id="SM00100">
    <property type="entry name" value="cNMP"/>
    <property type="match status" value="2"/>
</dbReference>
<dbReference type="EMBL" id="CP012333">
    <property type="protein sequence ID" value="AKU96222.1"/>
    <property type="molecule type" value="Genomic_DNA"/>
</dbReference>
<feature type="domain" description="Cyclic nucleotide-binding" evidence="1">
    <location>
        <begin position="179"/>
        <end position="243"/>
    </location>
</feature>
<evidence type="ECO:0000259" key="1">
    <source>
        <dbReference type="PROSITE" id="PS50042"/>
    </source>
</evidence>